<dbReference type="PRINTS" id="PR01590">
    <property type="entry name" value="HTHFIS"/>
</dbReference>
<feature type="domain" description="Sigma-54 factor interaction" evidence="5">
    <location>
        <begin position="307"/>
        <end position="514"/>
    </location>
</feature>
<name>A0A9D9DUL1_9FIRM</name>
<evidence type="ECO:0000256" key="1">
    <source>
        <dbReference type="ARBA" id="ARBA00022741"/>
    </source>
</evidence>
<dbReference type="GO" id="GO:0005524">
    <property type="term" value="F:ATP binding"/>
    <property type="evidence" value="ECO:0007669"/>
    <property type="project" value="UniProtKB-KW"/>
</dbReference>
<dbReference type="GO" id="GO:0043565">
    <property type="term" value="F:sequence-specific DNA binding"/>
    <property type="evidence" value="ECO:0007669"/>
    <property type="project" value="InterPro"/>
</dbReference>
<protein>
    <submittedName>
        <fullName evidence="6">PrpR N-terminal domain-containing protein</fullName>
    </submittedName>
</protein>
<dbReference type="InterPro" id="IPR009057">
    <property type="entry name" value="Homeodomain-like_sf"/>
</dbReference>
<dbReference type="SUPFAM" id="SSF46689">
    <property type="entry name" value="Homeodomain-like"/>
    <property type="match status" value="1"/>
</dbReference>
<dbReference type="InterPro" id="IPR010524">
    <property type="entry name" value="Sig_transdc_resp-reg_PrpR_N"/>
</dbReference>
<keyword evidence="1" id="KW-0547">Nucleotide-binding</keyword>
<evidence type="ECO:0000256" key="3">
    <source>
        <dbReference type="ARBA" id="ARBA00023015"/>
    </source>
</evidence>
<dbReference type="PROSITE" id="PS50045">
    <property type="entry name" value="SIGMA54_INTERACT_4"/>
    <property type="match status" value="1"/>
</dbReference>
<organism evidence="6 7">
    <name type="scientific">Candidatus Fimicola merdigallinarum</name>
    <dbReference type="NCBI Taxonomy" id="2840819"/>
    <lineage>
        <taxon>Bacteria</taxon>
        <taxon>Bacillati</taxon>
        <taxon>Bacillota</taxon>
        <taxon>Clostridia</taxon>
        <taxon>Lachnospirales</taxon>
        <taxon>Lachnospiraceae</taxon>
        <taxon>Lachnospiraceae incertae sedis</taxon>
        <taxon>Candidatus Fimicola</taxon>
    </lineage>
</organism>
<dbReference type="Pfam" id="PF25601">
    <property type="entry name" value="AAA_lid_14"/>
    <property type="match status" value="1"/>
</dbReference>
<dbReference type="AlphaFoldDB" id="A0A9D9DUL1"/>
<dbReference type="Proteomes" id="UP000823611">
    <property type="component" value="Unassembled WGS sequence"/>
</dbReference>
<reference evidence="6" key="1">
    <citation type="submission" date="2020-10" db="EMBL/GenBank/DDBJ databases">
        <authorList>
            <person name="Gilroy R."/>
        </authorList>
    </citation>
    <scope>NUCLEOTIDE SEQUENCE</scope>
    <source>
        <strain evidence="6">F6-4510</strain>
    </source>
</reference>
<dbReference type="GO" id="GO:0000156">
    <property type="term" value="F:phosphorelay response regulator activity"/>
    <property type="evidence" value="ECO:0007669"/>
    <property type="project" value="InterPro"/>
</dbReference>
<evidence type="ECO:0000259" key="5">
    <source>
        <dbReference type="PROSITE" id="PS50045"/>
    </source>
</evidence>
<dbReference type="SUPFAM" id="SSF159800">
    <property type="entry name" value="PrpR receptor domain-like"/>
    <property type="match status" value="1"/>
</dbReference>
<keyword evidence="4" id="KW-0804">Transcription</keyword>
<dbReference type="InterPro" id="IPR027417">
    <property type="entry name" value="P-loop_NTPase"/>
</dbReference>
<dbReference type="EMBL" id="JADIMX010000016">
    <property type="protein sequence ID" value="MBO8433833.1"/>
    <property type="molecule type" value="Genomic_DNA"/>
</dbReference>
<gene>
    <name evidence="6" type="ORF">IAC55_00745</name>
</gene>
<keyword evidence="3" id="KW-0805">Transcription regulation</keyword>
<dbReference type="GO" id="GO:0006355">
    <property type="term" value="P:regulation of DNA-templated transcription"/>
    <property type="evidence" value="ECO:0007669"/>
    <property type="project" value="InterPro"/>
</dbReference>
<dbReference type="Pfam" id="PF06506">
    <property type="entry name" value="PrpR_N"/>
    <property type="match status" value="1"/>
</dbReference>
<dbReference type="Gene3D" id="3.40.50.10660">
    <property type="entry name" value="PrpR receptor domain-like"/>
    <property type="match status" value="1"/>
</dbReference>
<dbReference type="Gene3D" id="3.40.50.2300">
    <property type="match status" value="1"/>
</dbReference>
<dbReference type="Gene3D" id="1.10.10.60">
    <property type="entry name" value="Homeodomain-like"/>
    <property type="match status" value="1"/>
</dbReference>
<dbReference type="PANTHER" id="PTHR32071">
    <property type="entry name" value="TRANSCRIPTIONAL REGULATORY PROTEIN"/>
    <property type="match status" value="1"/>
</dbReference>
<accession>A0A9D9DUL1</accession>
<dbReference type="InterPro" id="IPR002078">
    <property type="entry name" value="Sigma_54_int"/>
</dbReference>
<reference evidence="6" key="2">
    <citation type="journal article" date="2021" name="PeerJ">
        <title>Extensive microbial diversity within the chicken gut microbiome revealed by metagenomics and culture.</title>
        <authorList>
            <person name="Gilroy R."/>
            <person name="Ravi A."/>
            <person name="Getino M."/>
            <person name="Pursley I."/>
            <person name="Horton D.L."/>
            <person name="Alikhan N.F."/>
            <person name="Baker D."/>
            <person name="Gharbi K."/>
            <person name="Hall N."/>
            <person name="Watson M."/>
            <person name="Adriaenssens E.M."/>
            <person name="Foster-Nyarko E."/>
            <person name="Jarju S."/>
            <person name="Secka A."/>
            <person name="Antonio M."/>
            <person name="Oren A."/>
            <person name="Chaudhuri R.R."/>
            <person name="La Ragione R."/>
            <person name="Hildebrand F."/>
            <person name="Pallen M.J."/>
        </authorList>
    </citation>
    <scope>NUCLEOTIDE SEQUENCE</scope>
    <source>
        <strain evidence="6">F6-4510</strain>
    </source>
</reference>
<dbReference type="Gene3D" id="1.10.8.60">
    <property type="match status" value="1"/>
</dbReference>
<dbReference type="Pfam" id="PF14532">
    <property type="entry name" value="Sigma54_activ_2"/>
    <property type="match status" value="1"/>
</dbReference>
<dbReference type="InterPro" id="IPR002197">
    <property type="entry name" value="HTH_Fis"/>
</dbReference>
<dbReference type="SUPFAM" id="SSF52540">
    <property type="entry name" value="P-loop containing nucleoside triphosphate hydrolases"/>
    <property type="match status" value="1"/>
</dbReference>
<comment type="caution">
    <text evidence="6">The sequence shown here is derived from an EMBL/GenBank/DDBJ whole genome shotgun (WGS) entry which is preliminary data.</text>
</comment>
<dbReference type="Gene3D" id="3.40.50.300">
    <property type="entry name" value="P-loop containing nucleotide triphosphate hydrolases"/>
    <property type="match status" value="1"/>
</dbReference>
<evidence type="ECO:0000256" key="2">
    <source>
        <dbReference type="ARBA" id="ARBA00022840"/>
    </source>
</evidence>
<evidence type="ECO:0000313" key="6">
    <source>
        <dbReference type="EMBL" id="MBO8433833.1"/>
    </source>
</evidence>
<sequence length="592" mass="68671">MRKIKVLAISPYEGMAKLLSEVGTEFDRLDITSFTGNLYEGVDIVNREIHNKYDVIISRGGTANLIRDIVEIPVLEVSISAQDVLRAIKTAENYNGSFVIAGFSNTTEYAKMICDIMNYKIPIVTFENGDDVFEKIKDIKDNGFSLIVSDMIGSMTARKLGMNSILLSSGIESVRQVFVETIKLIDAFEYLNKQTDLFKSIIINTTENFIIYQNDKSEWFSNFISEEIKLDSVKIISEYINRFFEIDNCVINKVICDKLYIFSNKHYFYDNKKYVMITIKTEPYIMYGKEKLYDVYNKENILSFNDTYSSASYVGDIASKALEYSKTNLPIFILGENAVGKDKTASMIYENSPLQNNPFYIIDCKFINDKKFHTILNSDNSPLYTINTTIFWKDINFLSENQIVKLLKWQKESNFKSRLRFIFSMVEDINMSSSNKKIYDMVINGFGCMLIRIPPLRERIEDISNITTLYVNQISVQLGKQVVGFQEDAMEELKKYKWYYNLEELKRIIRELVASTKTPYITKEDTVKSLKYCTKQEDITKSIDLNKTLHEINYDVIQIVLKEENYNKEKTANRLGISRSTLWRMLKNNDIS</sequence>
<dbReference type="Pfam" id="PF02954">
    <property type="entry name" value="HTH_8"/>
    <property type="match status" value="1"/>
</dbReference>
<evidence type="ECO:0000256" key="4">
    <source>
        <dbReference type="ARBA" id="ARBA00023163"/>
    </source>
</evidence>
<proteinExistence type="predicted"/>
<evidence type="ECO:0000313" key="7">
    <source>
        <dbReference type="Proteomes" id="UP000823611"/>
    </source>
</evidence>
<keyword evidence="2" id="KW-0067">ATP-binding</keyword>
<dbReference type="InterPro" id="IPR058031">
    <property type="entry name" value="AAA_lid_NorR"/>
</dbReference>